<proteinExistence type="predicted"/>
<name>A0A521BST1_9RHOB</name>
<protein>
    <submittedName>
        <fullName evidence="1">Uncharacterized protein</fullName>
    </submittedName>
</protein>
<organism evidence="1 2">
    <name type="scientific">Ruegeria faecimaris</name>
    <dbReference type="NCBI Taxonomy" id="686389"/>
    <lineage>
        <taxon>Bacteria</taxon>
        <taxon>Pseudomonadati</taxon>
        <taxon>Pseudomonadota</taxon>
        <taxon>Alphaproteobacteria</taxon>
        <taxon>Rhodobacterales</taxon>
        <taxon>Roseobacteraceae</taxon>
        <taxon>Ruegeria</taxon>
    </lineage>
</organism>
<evidence type="ECO:0000313" key="2">
    <source>
        <dbReference type="Proteomes" id="UP000319555"/>
    </source>
</evidence>
<gene>
    <name evidence="1" type="ORF">SAMN06265380_1011156</name>
</gene>
<dbReference type="Proteomes" id="UP000319555">
    <property type="component" value="Unassembled WGS sequence"/>
</dbReference>
<reference evidence="1 2" key="1">
    <citation type="submission" date="2017-05" db="EMBL/GenBank/DDBJ databases">
        <authorList>
            <person name="Varghese N."/>
            <person name="Submissions S."/>
        </authorList>
    </citation>
    <scope>NUCLEOTIDE SEQUENCE [LARGE SCALE GENOMIC DNA]</scope>
    <source>
        <strain evidence="1 2">DSM 28009</strain>
    </source>
</reference>
<dbReference type="EMBL" id="FXTE01000001">
    <property type="protein sequence ID" value="SMO50226.1"/>
    <property type="molecule type" value="Genomic_DNA"/>
</dbReference>
<dbReference type="AlphaFoldDB" id="A0A521BST1"/>
<sequence>MNRNSVISHFDPVLVGQGLAPVLPMKRNKKGGVEAADAVYTNAPTQTHFTQAHGLSISCGKRNTHGVRTNG</sequence>
<keyword evidence="2" id="KW-1185">Reference proteome</keyword>
<accession>A0A521BST1</accession>
<evidence type="ECO:0000313" key="1">
    <source>
        <dbReference type="EMBL" id="SMO50226.1"/>
    </source>
</evidence>